<evidence type="ECO:0000313" key="7">
    <source>
        <dbReference type="Proteomes" id="UP000027982"/>
    </source>
</evidence>
<dbReference type="GO" id="GO:0006310">
    <property type="term" value="P:DNA recombination"/>
    <property type="evidence" value="ECO:0007669"/>
    <property type="project" value="UniProtKB-KW"/>
</dbReference>
<proteinExistence type="inferred from homology"/>
<evidence type="ECO:0000256" key="5">
    <source>
        <dbReference type="SAM" id="Coils"/>
    </source>
</evidence>
<keyword evidence="3 5" id="KW-0175">Coiled coil</keyword>
<name>A0A068NS09_FIMGI</name>
<comment type="similarity">
    <text evidence="2">Belongs to the RmuC family.</text>
</comment>
<dbReference type="STRING" id="661478.OP10G_2744"/>
<evidence type="ECO:0000256" key="4">
    <source>
        <dbReference type="ARBA" id="ARBA00023172"/>
    </source>
</evidence>
<feature type="coiled-coil region" evidence="5">
    <location>
        <begin position="265"/>
        <end position="292"/>
    </location>
</feature>
<dbReference type="PANTHER" id="PTHR30563:SF0">
    <property type="entry name" value="DNA RECOMBINATION PROTEIN RMUC"/>
    <property type="match status" value="1"/>
</dbReference>
<evidence type="ECO:0000256" key="3">
    <source>
        <dbReference type="ARBA" id="ARBA00023054"/>
    </source>
</evidence>
<keyword evidence="4" id="KW-0233">DNA recombination</keyword>
<comment type="function">
    <text evidence="1">Involved in DNA recombination.</text>
</comment>
<dbReference type="eggNOG" id="COG1322">
    <property type="taxonomic scope" value="Bacteria"/>
</dbReference>
<dbReference type="OrthoDB" id="370725at2"/>
<reference evidence="6 7" key="1">
    <citation type="journal article" date="2014" name="PLoS ONE">
        <title>The first complete genome sequence of the class fimbriimonadia in the phylum armatimonadetes.</title>
        <authorList>
            <person name="Hu Z.Y."/>
            <person name="Wang Y.Z."/>
            <person name="Im W.T."/>
            <person name="Wang S.Y."/>
            <person name="Zhao G.P."/>
            <person name="Zheng H.J."/>
            <person name="Quan Z.X."/>
        </authorList>
    </citation>
    <scope>NUCLEOTIDE SEQUENCE [LARGE SCALE GENOMIC DNA]</scope>
    <source>
        <strain evidence="6">Gsoil 348</strain>
    </source>
</reference>
<sequence>MNPYLFIIGGFLFGVLGACAILVPMLKNRGTDDTDALENERRALEDRYAQQLRDKDEVIAHAKAEANQLANELVAVRQEADSRVSALNDDLLGAIEQRSRGPEENERLAELEAHLSQRDAEIDRLGQELVEAKAAAMSKGNPDEINRLALELAELKVDLASANRTHDAILAAKESEFERLLKEKEASLQRERDLLTNHVQNQLEDQKKAFAATERALLAKLETVSDQSLRTATEQLVQAANETFNRASEQGSEVALKQETIDDLMKPVREALDRLERQNQQMDRRRESAFEAIERGVQQLTSEASQLANALRKPAAQGAWGDMTIQTILENAGLIAGENFILKDSGEDTKKRTDVVIKLPQDRMLVIDSKAPLEAFWDGMNAPNEETRAIRMKAHARLVRDHVRELGQAHYWAGYDSLPDCVIMFLPTEGAFFAALEAEPTLMQEAKEAGVYLANPMTVLNMAHIAAYVLADERVRQNAQEIKDLGSELYERLRMFGEHFSNVGQNLRQSVDSYNKALSWIDRNVMPTARKMQLQGVQKGKALTPASHIDKSVKSFQNADLRELPVESTYEEPIEEEV</sequence>
<dbReference type="InterPro" id="IPR003798">
    <property type="entry name" value="DNA_recombination_RmuC"/>
</dbReference>
<accession>A0A068NS09</accession>
<dbReference type="Proteomes" id="UP000027982">
    <property type="component" value="Chromosome"/>
</dbReference>
<evidence type="ECO:0000256" key="1">
    <source>
        <dbReference type="ARBA" id="ARBA00003416"/>
    </source>
</evidence>
<organism evidence="6 7">
    <name type="scientific">Fimbriimonas ginsengisoli Gsoil 348</name>
    <dbReference type="NCBI Taxonomy" id="661478"/>
    <lineage>
        <taxon>Bacteria</taxon>
        <taxon>Bacillati</taxon>
        <taxon>Armatimonadota</taxon>
        <taxon>Fimbriimonadia</taxon>
        <taxon>Fimbriimonadales</taxon>
        <taxon>Fimbriimonadaceae</taxon>
        <taxon>Fimbriimonas</taxon>
    </lineage>
</organism>
<keyword evidence="7" id="KW-1185">Reference proteome</keyword>
<dbReference type="AlphaFoldDB" id="A0A068NS09"/>
<evidence type="ECO:0000313" key="6">
    <source>
        <dbReference type="EMBL" id="AIE86112.1"/>
    </source>
</evidence>
<protein>
    <submittedName>
        <fullName evidence="6">DNA recombination protein RmuC</fullName>
    </submittedName>
</protein>
<dbReference type="PANTHER" id="PTHR30563">
    <property type="entry name" value="DNA RECOMBINATION PROTEIN RMUC"/>
    <property type="match status" value="1"/>
</dbReference>
<dbReference type="KEGG" id="fgi:OP10G_2744"/>
<dbReference type="HOGENOM" id="CLU_024057_0_0_0"/>
<dbReference type="EMBL" id="CP007139">
    <property type="protein sequence ID" value="AIE86112.1"/>
    <property type="molecule type" value="Genomic_DNA"/>
</dbReference>
<feature type="coiled-coil region" evidence="5">
    <location>
        <begin position="27"/>
        <end position="79"/>
    </location>
</feature>
<dbReference type="Pfam" id="PF02646">
    <property type="entry name" value="RmuC"/>
    <property type="match status" value="1"/>
</dbReference>
<evidence type="ECO:0000256" key="2">
    <source>
        <dbReference type="ARBA" id="ARBA00009840"/>
    </source>
</evidence>
<feature type="coiled-coil region" evidence="5">
    <location>
        <begin position="108"/>
        <end position="190"/>
    </location>
</feature>
<gene>
    <name evidence="6" type="ORF">OP10G_2744</name>
</gene>